<feature type="region of interest" description="Disordered" evidence="5">
    <location>
        <begin position="634"/>
        <end position="1032"/>
    </location>
</feature>
<evidence type="ECO:0000256" key="3">
    <source>
        <dbReference type="ARBA" id="ARBA00022729"/>
    </source>
</evidence>
<feature type="compositionally biased region" description="Polar residues" evidence="5">
    <location>
        <begin position="829"/>
        <end position="840"/>
    </location>
</feature>
<feature type="compositionally biased region" description="Polar residues" evidence="5">
    <location>
        <begin position="886"/>
        <end position="919"/>
    </location>
</feature>
<keyword evidence="3" id="KW-0732">Signal</keyword>
<keyword evidence="2" id="KW-0964">Secreted</keyword>
<feature type="non-terminal residue" evidence="7">
    <location>
        <position position="1032"/>
    </location>
</feature>
<comment type="subcellular location">
    <subcellularLocation>
        <location evidence="1">Secreted</location>
    </subcellularLocation>
</comment>
<feature type="compositionally biased region" description="Low complexity" evidence="5">
    <location>
        <begin position="846"/>
        <end position="861"/>
    </location>
</feature>
<evidence type="ECO:0000256" key="5">
    <source>
        <dbReference type="SAM" id="MobiDB-lite"/>
    </source>
</evidence>
<proteinExistence type="predicted"/>
<dbReference type="InterPro" id="IPR025155">
    <property type="entry name" value="WxxW_domain"/>
</dbReference>
<feature type="compositionally biased region" description="Polar residues" evidence="5">
    <location>
        <begin position="772"/>
        <end position="805"/>
    </location>
</feature>
<protein>
    <recommendedName>
        <fullName evidence="6">WxxW domain-containing protein</fullName>
    </recommendedName>
</protein>
<evidence type="ECO:0000256" key="4">
    <source>
        <dbReference type="ARBA" id="ARBA00023180"/>
    </source>
</evidence>
<feature type="compositionally biased region" description="Polar residues" evidence="5">
    <location>
        <begin position="1000"/>
        <end position="1032"/>
    </location>
</feature>
<reference evidence="8" key="1">
    <citation type="journal article" date="2017" name="Nat. Commun.">
        <title>The North American bullfrog draft genome provides insight into hormonal regulation of long noncoding RNA.</title>
        <authorList>
            <person name="Hammond S.A."/>
            <person name="Warren R.L."/>
            <person name="Vandervalk B.P."/>
            <person name="Kucuk E."/>
            <person name="Khan H."/>
            <person name="Gibb E.A."/>
            <person name="Pandoh P."/>
            <person name="Kirk H."/>
            <person name="Zhao Y."/>
            <person name="Jones M."/>
            <person name="Mungall A.J."/>
            <person name="Coope R."/>
            <person name="Pleasance S."/>
            <person name="Moore R.A."/>
            <person name="Holt R.A."/>
            <person name="Round J.M."/>
            <person name="Ohora S."/>
            <person name="Walle B.V."/>
            <person name="Veldhoen N."/>
            <person name="Helbing C.C."/>
            <person name="Birol I."/>
        </authorList>
    </citation>
    <scope>NUCLEOTIDE SEQUENCE [LARGE SCALE GENOMIC DNA]</scope>
</reference>
<sequence>MKFNYGDIIYNTTDGIGGCITATCSSNGTIIRSVYPCSTTTKPATTFHFDTTAKHAENMSTPVQASPTSVSCLEEVCKWSMWYDITCPTYGENEGDFETFKNIRKKGYTVCKIPSQVECRAQKFPKIPIADLGQIVTCNTSVGLVCHNRDQFSQLCFNYEIRVLCCSFVPCGESTNPSSSDTIAPSPFMTVTSEFTTASTVQPEGTVSKAPSHSTQGFSSIKATTMSTTGMSRLTSTPYQYISKSHETTFTTPCKKQQCSWTPWYDVHFPSIGNSDGDFETLENIKAAGNIICQKPDNIECRAERFPDKNITDVGQVVTCDLTHGLICNNKDQNSNFPLCYNYRVRILCCAMEDCKSSTTYVHSTIKDHTTEHLKETSAVFSTITHKTTENTIISSTVKATSNLSTPHTDRTTTTRKITTSEINCIPACQWSQWFDVSFPNMDKNGDFETYEEIKKSGFQICEEPSEIQCRSADLPDISLEELQQNVQCNVSYGLVCQNEDQTGPFPYCYNYEIRVLCCSGCASTMVSPAFTDHQTSDVEVHTYAPLSTKTTKIITAPLEMETTKPTLSTMKVISTTSRAAGSMTTKVSSHEPSKMTTAVKTTENWETKSQKTVSTIKPTTKYGEMTTKATTPKVTAASHIPTTEYKHESTSHGPGFTKTTKMSTKPTEVTSAHMSTSSKPVTTKATSQKVSTPSHKYTTESEHEESTSHRPVSIKTTKMSTESGEVTSAHKSTSVKPITTKATSHKVSTASHESTTESEHGKSTSHGPISLKTTKTSTASGEVTSAYRSTSSKPITTTATSHKVSTASPKSTTESESKKSTSQGSISVKTTKMSTNSGEVTLVHKSTSSKPITTKTTSHKVSTASHRSTTESKHEKSTSHRPFSIKTTKMSTESGEVTSAHKTTSVKPSTTKATSHKVSTASHESTTESEHGKSTSHGPISLKTTKTSTASGEVTSDHRSTSSKPITNTATSHKVSTASHRPTTESEHEKSTSHRPISIKTTKMSTESGEVTTAHKSTSVKPITTKATSHK</sequence>
<feature type="domain" description="WxxW" evidence="6">
    <location>
        <begin position="79"/>
        <end position="165"/>
    </location>
</feature>
<evidence type="ECO:0000259" key="6">
    <source>
        <dbReference type="Pfam" id="PF13330"/>
    </source>
</evidence>
<organism evidence="7 8">
    <name type="scientific">Aquarana catesbeiana</name>
    <name type="common">American bullfrog</name>
    <name type="synonym">Rana catesbeiana</name>
    <dbReference type="NCBI Taxonomy" id="8400"/>
    <lineage>
        <taxon>Eukaryota</taxon>
        <taxon>Metazoa</taxon>
        <taxon>Chordata</taxon>
        <taxon>Craniata</taxon>
        <taxon>Vertebrata</taxon>
        <taxon>Euteleostomi</taxon>
        <taxon>Amphibia</taxon>
        <taxon>Batrachia</taxon>
        <taxon>Anura</taxon>
        <taxon>Neobatrachia</taxon>
        <taxon>Ranoidea</taxon>
        <taxon>Ranidae</taxon>
        <taxon>Aquarana</taxon>
    </lineage>
</organism>
<feature type="compositionally biased region" description="Polar residues" evidence="5">
    <location>
        <begin position="715"/>
        <end position="748"/>
    </location>
</feature>
<feature type="compositionally biased region" description="Basic and acidic residues" evidence="5">
    <location>
        <begin position="869"/>
        <end position="879"/>
    </location>
</feature>
<accession>A0A2G9QBS3</accession>
<dbReference type="OrthoDB" id="10056274at2759"/>
<feature type="domain" description="WxxW" evidence="6">
    <location>
        <begin position="431"/>
        <end position="518"/>
    </location>
</feature>
<feature type="compositionally biased region" description="Basic and acidic residues" evidence="5">
    <location>
        <begin position="983"/>
        <end position="993"/>
    </location>
</feature>
<evidence type="ECO:0000313" key="7">
    <source>
        <dbReference type="EMBL" id="PIO12611.1"/>
    </source>
</evidence>
<feature type="region of interest" description="Disordered" evidence="5">
    <location>
        <begin position="579"/>
        <end position="613"/>
    </location>
</feature>
<gene>
    <name evidence="7" type="ORF">AB205_0133700</name>
</gene>
<evidence type="ECO:0000256" key="2">
    <source>
        <dbReference type="ARBA" id="ARBA00022525"/>
    </source>
</evidence>
<dbReference type="Proteomes" id="UP000228934">
    <property type="component" value="Unassembled WGS sequence"/>
</dbReference>
<dbReference type="InterPro" id="IPR039675">
    <property type="entry name" value="CILP1/CILP2"/>
</dbReference>
<keyword evidence="8" id="KW-1185">Reference proteome</keyword>
<name>A0A2G9QBS3_AQUCT</name>
<feature type="compositionally biased region" description="Polar residues" evidence="5">
    <location>
        <begin position="943"/>
        <end position="955"/>
    </location>
</feature>
<evidence type="ECO:0000256" key="1">
    <source>
        <dbReference type="ARBA" id="ARBA00004613"/>
    </source>
</evidence>
<evidence type="ECO:0000313" key="8">
    <source>
        <dbReference type="Proteomes" id="UP000228934"/>
    </source>
</evidence>
<keyword evidence="4" id="KW-0325">Glycoprotein</keyword>
<dbReference type="PANTHER" id="PTHR15031">
    <property type="entry name" value="CARTILAGE INTERMEDIATE LAYER PROTEIN CLIP"/>
    <property type="match status" value="1"/>
</dbReference>
<feature type="compositionally biased region" description="Basic and acidic residues" evidence="5">
    <location>
        <begin position="698"/>
        <end position="709"/>
    </location>
</feature>
<feature type="compositionally biased region" description="Polar residues" evidence="5">
    <location>
        <begin position="579"/>
        <end position="588"/>
    </location>
</feature>
<feature type="compositionally biased region" description="Polar residues" evidence="5">
    <location>
        <begin position="658"/>
        <end position="697"/>
    </location>
</feature>
<dbReference type="GO" id="GO:0005576">
    <property type="term" value="C:extracellular region"/>
    <property type="evidence" value="ECO:0007669"/>
    <property type="project" value="UniProtKB-SubCell"/>
</dbReference>
<feature type="compositionally biased region" description="Polar residues" evidence="5">
    <location>
        <begin position="963"/>
        <end position="982"/>
    </location>
</feature>
<dbReference type="Pfam" id="PF13330">
    <property type="entry name" value="Mucin2_WxxW"/>
    <property type="match status" value="3"/>
</dbReference>
<feature type="domain" description="WxxW" evidence="6">
    <location>
        <begin position="261"/>
        <end position="349"/>
    </location>
</feature>
<dbReference type="EMBL" id="KZ060228">
    <property type="protein sequence ID" value="PIO12611.1"/>
    <property type="molecule type" value="Genomic_DNA"/>
</dbReference>
<dbReference type="AlphaFoldDB" id="A0A2G9QBS3"/>